<dbReference type="AlphaFoldDB" id="A0A1V6UG74"/>
<keyword evidence="1" id="KW-0472">Membrane</keyword>
<reference evidence="3" key="1">
    <citation type="journal article" date="2017" name="Nat. Microbiol.">
        <title>Global analysis of biosynthetic gene clusters reveals vast potential of secondary metabolite production in Penicillium species.</title>
        <authorList>
            <person name="Nielsen J.C."/>
            <person name="Grijseels S."/>
            <person name="Prigent S."/>
            <person name="Ji B."/>
            <person name="Dainat J."/>
            <person name="Nielsen K.F."/>
            <person name="Frisvad J.C."/>
            <person name="Workman M."/>
            <person name="Nielsen J."/>
        </authorList>
    </citation>
    <scope>NUCLEOTIDE SEQUENCE [LARGE SCALE GENOMIC DNA]</scope>
    <source>
        <strain evidence="3">IBT 13039</strain>
    </source>
</reference>
<dbReference type="Proteomes" id="UP000191691">
    <property type="component" value="Unassembled WGS sequence"/>
</dbReference>
<proteinExistence type="predicted"/>
<keyword evidence="1" id="KW-0812">Transmembrane</keyword>
<name>A0A1V6UG74_PENNA</name>
<dbReference type="EMBL" id="MOOB01000800">
    <property type="protein sequence ID" value="OQE37438.1"/>
    <property type="molecule type" value="Genomic_DNA"/>
</dbReference>
<accession>A0A1V6UG74</accession>
<gene>
    <name evidence="2" type="ORF">PENNAL_c0800G02454</name>
</gene>
<keyword evidence="1" id="KW-1133">Transmembrane helix</keyword>
<sequence length="59" mass="6838">MRRMRCLQICDMAYPFLRSYTTLVVAIVLVLRGAIVYIYVVRELVRMPYIPSTNANGNI</sequence>
<organism evidence="2 3">
    <name type="scientific">Penicillium nalgiovense</name>
    <dbReference type="NCBI Taxonomy" id="60175"/>
    <lineage>
        <taxon>Eukaryota</taxon>
        <taxon>Fungi</taxon>
        <taxon>Dikarya</taxon>
        <taxon>Ascomycota</taxon>
        <taxon>Pezizomycotina</taxon>
        <taxon>Eurotiomycetes</taxon>
        <taxon>Eurotiomycetidae</taxon>
        <taxon>Eurotiales</taxon>
        <taxon>Aspergillaceae</taxon>
        <taxon>Penicillium</taxon>
    </lineage>
</organism>
<evidence type="ECO:0000313" key="2">
    <source>
        <dbReference type="EMBL" id="OQE37438.1"/>
    </source>
</evidence>
<comment type="caution">
    <text evidence="2">The sequence shown here is derived from an EMBL/GenBank/DDBJ whole genome shotgun (WGS) entry which is preliminary data.</text>
</comment>
<feature type="transmembrane region" description="Helical" evidence="1">
    <location>
        <begin position="20"/>
        <end position="40"/>
    </location>
</feature>
<evidence type="ECO:0000313" key="3">
    <source>
        <dbReference type="Proteomes" id="UP000191691"/>
    </source>
</evidence>
<evidence type="ECO:0000256" key="1">
    <source>
        <dbReference type="SAM" id="Phobius"/>
    </source>
</evidence>
<protein>
    <submittedName>
        <fullName evidence="2">Uncharacterized protein</fullName>
    </submittedName>
</protein>
<keyword evidence="3" id="KW-1185">Reference proteome</keyword>
<feature type="non-terminal residue" evidence="2">
    <location>
        <position position="59"/>
    </location>
</feature>